<protein>
    <submittedName>
        <fullName evidence="1">Uncharacterized protein</fullName>
    </submittedName>
</protein>
<reference evidence="1" key="2">
    <citation type="journal article" date="2015" name="Data Brief">
        <title>Shoot transcriptome of the giant reed, Arundo donax.</title>
        <authorList>
            <person name="Barrero R.A."/>
            <person name="Guerrero F.D."/>
            <person name="Moolhuijzen P."/>
            <person name="Goolsby J.A."/>
            <person name="Tidwell J."/>
            <person name="Bellgard S.E."/>
            <person name="Bellgard M.I."/>
        </authorList>
    </citation>
    <scope>NUCLEOTIDE SEQUENCE</scope>
    <source>
        <tissue evidence="1">Shoot tissue taken approximately 20 cm above the soil surface</tissue>
    </source>
</reference>
<name>A0A0A9FX79_ARUDO</name>
<accession>A0A0A9FX79</accession>
<proteinExistence type="predicted"/>
<organism evidence="1">
    <name type="scientific">Arundo donax</name>
    <name type="common">Giant reed</name>
    <name type="synonym">Donax arundinaceus</name>
    <dbReference type="NCBI Taxonomy" id="35708"/>
    <lineage>
        <taxon>Eukaryota</taxon>
        <taxon>Viridiplantae</taxon>
        <taxon>Streptophyta</taxon>
        <taxon>Embryophyta</taxon>
        <taxon>Tracheophyta</taxon>
        <taxon>Spermatophyta</taxon>
        <taxon>Magnoliopsida</taxon>
        <taxon>Liliopsida</taxon>
        <taxon>Poales</taxon>
        <taxon>Poaceae</taxon>
        <taxon>PACMAD clade</taxon>
        <taxon>Arundinoideae</taxon>
        <taxon>Arundineae</taxon>
        <taxon>Arundo</taxon>
    </lineage>
</organism>
<reference evidence="1" key="1">
    <citation type="submission" date="2014-09" db="EMBL/GenBank/DDBJ databases">
        <authorList>
            <person name="Magalhaes I.L.F."/>
            <person name="Oliveira U."/>
            <person name="Santos F.R."/>
            <person name="Vidigal T.H.D.A."/>
            <person name="Brescovit A.D."/>
            <person name="Santos A.J."/>
        </authorList>
    </citation>
    <scope>NUCLEOTIDE SEQUENCE</scope>
    <source>
        <tissue evidence="1">Shoot tissue taken approximately 20 cm above the soil surface</tissue>
    </source>
</reference>
<dbReference type="AlphaFoldDB" id="A0A0A9FX79"/>
<dbReference type="EMBL" id="GBRH01182067">
    <property type="protein sequence ID" value="JAE15829.1"/>
    <property type="molecule type" value="Transcribed_RNA"/>
</dbReference>
<evidence type="ECO:0000313" key="1">
    <source>
        <dbReference type="EMBL" id="JAE15829.1"/>
    </source>
</evidence>
<sequence length="19" mass="1970">MRRTAAAATARGHGSRGRS</sequence>